<dbReference type="EMBL" id="FQVB01000015">
    <property type="protein sequence ID" value="SHF33081.1"/>
    <property type="molecule type" value="Genomic_DNA"/>
</dbReference>
<organism evidence="1 2">
    <name type="scientific">Desulfacinum infernum DSM 9756</name>
    <dbReference type="NCBI Taxonomy" id="1121391"/>
    <lineage>
        <taxon>Bacteria</taxon>
        <taxon>Pseudomonadati</taxon>
        <taxon>Thermodesulfobacteriota</taxon>
        <taxon>Syntrophobacteria</taxon>
        <taxon>Syntrophobacterales</taxon>
        <taxon>Syntrophobacteraceae</taxon>
        <taxon>Desulfacinum</taxon>
    </lineage>
</organism>
<gene>
    <name evidence="1" type="ORF">SAMN02745206_01772</name>
</gene>
<evidence type="ECO:0000313" key="1">
    <source>
        <dbReference type="EMBL" id="SHF33081.1"/>
    </source>
</evidence>
<keyword evidence="2" id="KW-1185">Reference proteome</keyword>
<name>A0A1M5AS60_9BACT</name>
<dbReference type="RefSeq" id="WP_073038634.1">
    <property type="nucleotide sequence ID" value="NZ_FQVB01000015.1"/>
</dbReference>
<reference evidence="2" key="1">
    <citation type="submission" date="2016-11" db="EMBL/GenBank/DDBJ databases">
        <authorList>
            <person name="Varghese N."/>
            <person name="Submissions S."/>
        </authorList>
    </citation>
    <scope>NUCLEOTIDE SEQUENCE [LARGE SCALE GENOMIC DNA]</scope>
    <source>
        <strain evidence="2">DSM 9756</strain>
    </source>
</reference>
<dbReference type="OrthoDB" id="5517263at2"/>
<proteinExistence type="predicted"/>
<accession>A0A1M5AS60</accession>
<sequence length="153" mass="17477">MMSRLKDPDAFWRAPERLYPEPKLEELASSLVRLGPVHWKERMFFGGARDPHVERITGTFPAGGARSRGTHPIFVLSTDPGAVRVCPCSTKRWNARRCIREGCVLEITGRTMEKTSYLVEECAFLLPRDPAFWVSLRFWGRVPESCLEQVESP</sequence>
<dbReference type="STRING" id="1121391.SAMN02745206_01772"/>
<dbReference type="AlphaFoldDB" id="A0A1M5AS60"/>
<protein>
    <submittedName>
        <fullName evidence="1">Uncharacterized protein</fullName>
    </submittedName>
</protein>
<evidence type="ECO:0000313" key="2">
    <source>
        <dbReference type="Proteomes" id="UP000184076"/>
    </source>
</evidence>
<dbReference type="Proteomes" id="UP000184076">
    <property type="component" value="Unassembled WGS sequence"/>
</dbReference>